<comment type="caution">
    <text evidence="3">The sequence shown here is derived from an EMBL/GenBank/DDBJ whole genome shotgun (WGS) entry which is preliminary data.</text>
</comment>
<accession>A0A2S8FRT8</accession>
<dbReference type="AlphaFoldDB" id="A0A2S8FRT8"/>
<dbReference type="OrthoDB" id="277020at2"/>
<evidence type="ECO:0000313" key="4">
    <source>
        <dbReference type="Proteomes" id="UP000238322"/>
    </source>
</evidence>
<name>A0A2S8FRT8_9BACT</name>
<dbReference type="EMBL" id="PUHY01000010">
    <property type="protein sequence ID" value="PQO34893.1"/>
    <property type="molecule type" value="Genomic_DNA"/>
</dbReference>
<organism evidence="3 4">
    <name type="scientific">Blastopirellula marina</name>
    <dbReference type="NCBI Taxonomy" id="124"/>
    <lineage>
        <taxon>Bacteria</taxon>
        <taxon>Pseudomonadati</taxon>
        <taxon>Planctomycetota</taxon>
        <taxon>Planctomycetia</taxon>
        <taxon>Pirellulales</taxon>
        <taxon>Pirellulaceae</taxon>
        <taxon>Blastopirellula</taxon>
    </lineage>
</organism>
<reference evidence="3 4" key="1">
    <citation type="submission" date="2018-02" db="EMBL/GenBank/DDBJ databases">
        <title>Comparative genomes isolates from brazilian mangrove.</title>
        <authorList>
            <person name="Araujo J.E."/>
            <person name="Taketani R.G."/>
            <person name="Silva M.C.P."/>
            <person name="Loureco M.V."/>
            <person name="Andreote F.D."/>
        </authorList>
    </citation>
    <scope>NUCLEOTIDE SEQUENCE [LARGE SCALE GENOMIC DNA]</scope>
    <source>
        <strain evidence="3 4">Hex-1 MGV</strain>
    </source>
</reference>
<evidence type="ECO:0000256" key="2">
    <source>
        <dbReference type="SAM" id="SignalP"/>
    </source>
</evidence>
<dbReference type="Proteomes" id="UP000238322">
    <property type="component" value="Unassembled WGS sequence"/>
</dbReference>
<keyword evidence="2" id="KW-0732">Signal</keyword>
<protein>
    <submittedName>
        <fullName evidence="3">Uncharacterized protein</fullName>
    </submittedName>
</protein>
<gene>
    <name evidence="3" type="ORF">C5Y83_15490</name>
</gene>
<evidence type="ECO:0000313" key="3">
    <source>
        <dbReference type="EMBL" id="PQO34893.1"/>
    </source>
</evidence>
<dbReference type="RefSeq" id="WP_105330623.1">
    <property type="nucleotide sequence ID" value="NZ_PUHY01000010.1"/>
</dbReference>
<feature type="region of interest" description="Disordered" evidence="1">
    <location>
        <begin position="561"/>
        <end position="584"/>
    </location>
</feature>
<proteinExistence type="predicted"/>
<sequence length="584" mass="65530">MRWLTSLALLLCLSGTLVHGEKPEPAAEPLGRVIPEFESGLTDSIQQTNELFARTLAKQVSIDFAKLKLRDAITQFEQLAGIPIRIDRLALEELGVTLDAEVSIRVDEVSLYSALRWTLTQHELAYFAEEDSLLITTEKEYQERLFHHFYAVPELVGNPADHDSLIEAVTATVEPDSWEELGGPATIAPFNNGEMVGQTQANQVRIARLFRQLEALQKSRSDPYPTSSRLVSLFPEQTIAIDKALNAEQMTVEFQQTPLIDIIEHLDNQGSMTFYLDAKGLEEYGLATTMPVTLSKGTYTKKRLLDMITQQTELDWYIAGDMVVIANADVVESDLEVRLYPVRDLACRGLDLTDPKVRDIVFPPEMNQNYSSTSGFLHLYADATDPGHMIHLPDYDAVIELLKTTVEAESWAELGGPGSMYAFTWKADCLVIAQTQAVHRKIAAALTLMRKQQKPIDTKAFLAEIDRRNQEIYVRSHIISGNEELGIPSVSESDRKRLVEQIRDRIAPDSWDGKTTYVTAMKDRIVVRHRRSIQNQVTGYLLDLGVINDFRGHGCRGPYSGGYRPPQISGDRNDVPPVPIPEVH</sequence>
<feature type="signal peptide" evidence="2">
    <location>
        <begin position="1"/>
        <end position="19"/>
    </location>
</feature>
<feature type="chain" id="PRO_5015404555" evidence="2">
    <location>
        <begin position="20"/>
        <end position="584"/>
    </location>
</feature>
<evidence type="ECO:0000256" key="1">
    <source>
        <dbReference type="SAM" id="MobiDB-lite"/>
    </source>
</evidence>